<proteinExistence type="inferred from homology"/>
<dbReference type="InterPro" id="IPR042426">
    <property type="entry name" value="CDPF1"/>
</dbReference>
<organism evidence="4">
    <name type="scientific">Brugia timori</name>
    <dbReference type="NCBI Taxonomy" id="42155"/>
    <lineage>
        <taxon>Eukaryota</taxon>
        <taxon>Metazoa</taxon>
        <taxon>Ecdysozoa</taxon>
        <taxon>Nematoda</taxon>
        <taxon>Chromadorea</taxon>
        <taxon>Rhabditida</taxon>
        <taxon>Spirurina</taxon>
        <taxon>Spiruromorpha</taxon>
        <taxon>Filarioidea</taxon>
        <taxon>Onchocercidae</taxon>
        <taxon>Brugia</taxon>
    </lineage>
</organism>
<feature type="domain" description="Cysteine-rich DPF motif" evidence="3">
    <location>
        <begin position="12"/>
        <end position="126"/>
    </location>
</feature>
<dbReference type="Pfam" id="PF10170">
    <property type="entry name" value="C6_DPF"/>
    <property type="match status" value="1"/>
</dbReference>
<dbReference type="AlphaFoldDB" id="A0A0R3QZ30"/>
<name>A0A0R3QZ30_9BILA</name>
<comment type="similarity">
    <text evidence="1">Belongs to the CDPF1 family.</text>
</comment>
<dbReference type="InterPro" id="IPR018785">
    <property type="entry name" value="CDPF1_dom"/>
</dbReference>
<protein>
    <recommendedName>
        <fullName evidence="2">Cysteine-rich DPF motif domain-containing protein 1</fullName>
    </recommendedName>
</protein>
<dbReference type="STRING" id="42155.A0A0R3QZ30"/>
<reference evidence="4" key="1">
    <citation type="submission" date="2017-02" db="UniProtKB">
        <authorList>
            <consortium name="WormBaseParasite"/>
        </authorList>
    </citation>
    <scope>IDENTIFICATION</scope>
</reference>
<dbReference type="WBParaSite" id="BTMF_0001300401-mRNA-1">
    <property type="protein sequence ID" value="BTMF_0001300401-mRNA-1"/>
    <property type="gene ID" value="BTMF_0001300401"/>
</dbReference>
<evidence type="ECO:0000259" key="3">
    <source>
        <dbReference type="Pfam" id="PF10170"/>
    </source>
</evidence>
<accession>A0A0R3QZ30</accession>
<evidence type="ECO:0000256" key="1">
    <source>
        <dbReference type="ARBA" id="ARBA00007917"/>
    </source>
</evidence>
<dbReference type="PANTHER" id="PTHR31849:SF1">
    <property type="entry name" value="CYSTEINE-RICH DPF MOTIF DOMAIN-CONTAINING PROTEIN 1"/>
    <property type="match status" value="1"/>
</dbReference>
<dbReference type="PANTHER" id="PTHR31849">
    <property type="entry name" value="CYSTEINE-RICH PDF MOTIF DOMAIN-CONTAINING PROTEIN 1"/>
    <property type="match status" value="1"/>
</dbReference>
<evidence type="ECO:0000313" key="4">
    <source>
        <dbReference type="WBParaSite" id="BTMF_0001300401-mRNA-1"/>
    </source>
</evidence>
<evidence type="ECO:0000256" key="2">
    <source>
        <dbReference type="ARBA" id="ARBA00014801"/>
    </source>
</evidence>
<sequence>LRNDREGNLIKFTCFLCGLTENCRYGLVEVSGRTHTYQYKDEMYYMLDPFRNRNVNERRLTRTKTDIDNKPSGSKTANIFDILVLGAICSICGQSVCIDEDCSVFYTKTFCIICVNREKTHFPKSFVELAGFDFFKYRDSAVKSNFHQYSRKISGKPFILLMISLQQIDAVRKQRKSERQELKRAKGRLN</sequence>